<keyword evidence="5" id="KW-0411">Iron-sulfur</keyword>
<accession>A0ABW9SVK8</accession>
<dbReference type="Pfam" id="PF13806">
    <property type="entry name" value="Rieske_2"/>
    <property type="match status" value="1"/>
</dbReference>
<keyword evidence="2" id="KW-0479">Metal-binding</keyword>
<evidence type="ECO:0000313" key="9">
    <source>
        <dbReference type="Proteomes" id="UP000435177"/>
    </source>
</evidence>
<evidence type="ECO:0000256" key="2">
    <source>
        <dbReference type="ARBA" id="ARBA00022723"/>
    </source>
</evidence>
<evidence type="ECO:0000256" key="5">
    <source>
        <dbReference type="ARBA" id="ARBA00023014"/>
    </source>
</evidence>
<dbReference type="EMBL" id="WOAA01000001">
    <property type="protein sequence ID" value="MUG64862.1"/>
    <property type="molecule type" value="Genomic_DNA"/>
</dbReference>
<evidence type="ECO:0000256" key="3">
    <source>
        <dbReference type="ARBA" id="ARBA00023002"/>
    </source>
</evidence>
<reference evidence="8 9" key="1">
    <citation type="submission" date="2019-11" db="EMBL/GenBank/DDBJ databases">
        <title>Draft genome sequences of five Paenibacillus species of dairy origin.</title>
        <authorList>
            <person name="Olajide A.M."/>
            <person name="Chen S."/>
            <person name="Lapointe G."/>
        </authorList>
    </citation>
    <scope>NUCLEOTIDE SEQUENCE [LARGE SCALE GENOMIC DNA]</scope>
    <source>
        <strain evidence="8 9">3CS1</strain>
    </source>
</reference>
<dbReference type="RefSeq" id="WP_155617359.1">
    <property type="nucleotide sequence ID" value="NZ_WOAA01000001.1"/>
</dbReference>
<keyword evidence="1" id="KW-0001">2Fe-2S</keyword>
<dbReference type="PROSITE" id="PS51296">
    <property type="entry name" value="RIESKE"/>
    <property type="match status" value="1"/>
</dbReference>
<proteinExistence type="predicted"/>
<keyword evidence="6" id="KW-0534">Nitrate assimilation</keyword>
<dbReference type="InterPro" id="IPR012748">
    <property type="entry name" value="Rieske-like_NirD"/>
</dbReference>
<evidence type="ECO:0000313" key="8">
    <source>
        <dbReference type="EMBL" id="MUG64862.1"/>
    </source>
</evidence>
<keyword evidence="3" id="KW-0560">Oxidoreductase</keyword>
<keyword evidence="9" id="KW-1185">Reference proteome</keyword>
<comment type="caution">
    <text evidence="8">The sequence shown here is derived from an EMBL/GenBank/DDBJ whole genome shotgun (WGS) entry which is preliminary data.</text>
</comment>
<evidence type="ECO:0000256" key="6">
    <source>
        <dbReference type="ARBA" id="ARBA00023063"/>
    </source>
</evidence>
<sequence length="122" mass="13332">MENGMFTPVGRPEDFPTLLGRTVSVCGEEIAVFRTSDHHWFALENKNPNPKGGTLAEAIVSGHYIYDPLYDWKIDLTTGLVQAPDTGHVRTFPVREADGMIEVGVAAGGQQTEHPGGEVRVR</sequence>
<protein>
    <submittedName>
        <fullName evidence="8">Nitrite reductase</fullName>
    </submittedName>
</protein>
<dbReference type="InterPro" id="IPR036922">
    <property type="entry name" value="Rieske_2Fe-2S_sf"/>
</dbReference>
<dbReference type="Proteomes" id="UP000435177">
    <property type="component" value="Unassembled WGS sequence"/>
</dbReference>
<organism evidence="8 9">
    <name type="scientific">Paenibacillus campinasensis</name>
    <dbReference type="NCBI Taxonomy" id="66347"/>
    <lineage>
        <taxon>Bacteria</taxon>
        <taxon>Bacillati</taxon>
        <taxon>Bacillota</taxon>
        <taxon>Bacilli</taxon>
        <taxon>Bacillales</taxon>
        <taxon>Paenibacillaceae</taxon>
        <taxon>Paenibacillus</taxon>
    </lineage>
</organism>
<dbReference type="SUPFAM" id="SSF50022">
    <property type="entry name" value="ISP domain"/>
    <property type="match status" value="1"/>
</dbReference>
<dbReference type="Gene3D" id="2.102.10.10">
    <property type="entry name" value="Rieske [2Fe-2S] iron-sulphur domain"/>
    <property type="match status" value="1"/>
</dbReference>
<feature type="domain" description="Rieske" evidence="7">
    <location>
        <begin position="7"/>
        <end position="103"/>
    </location>
</feature>
<keyword evidence="4" id="KW-0408">Iron</keyword>
<evidence type="ECO:0000256" key="1">
    <source>
        <dbReference type="ARBA" id="ARBA00022714"/>
    </source>
</evidence>
<dbReference type="InterPro" id="IPR017941">
    <property type="entry name" value="Rieske_2Fe-2S"/>
</dbReference>
<name>A0ABW9SVK8_9BACL</name>
<evidence type="ECO:0000259" key="7">
    <source>
        <dbReference type="PROSITE" id="PS51296"/>
    </source>
</evidence>
<evidence type="ECO:0000256" key="4">
    <source>
        <dbReference type="ARBA" id="ARBA00023004"/>
    </source>
</evidence>
<gene>
    <name evidence="8" type="ORF">GNP94_02450</name>
</gene>